<dbReference type="AlphaFoldDB" id="A0A520MWZ8"/>
<dbReference type="PANTHER" id="PTHR46124:SF2">
    <property type="entry name" value="D-AMINOACYL-TRNA DEACYLASE"/>
    <property type="match status" value="1"/>
</dbReference>
<dbReference type="InterPro" id="IPR001130">
    <property type="entry name" value="TatD-like"/>
</dbReference>
<dbReference type="Gene3D" id="3.20.20.140">
    <property type="entry name" value="Metal-dependent hydrolases"/>
    <property type="match status" value="1"/>
</dbReference>
<dbReference type="EMBL" id="SHBH01000029">
    <property type="protein sequence ID" value="RZO25731.1"/>
    <property type="molecule type" value="Genomic_DNA"/>
</dbReference>
<comment type="similarity">
    <text evidence="1">Belongs to the metallo-dependent hydrolases superfamily. TatD-type hydrolase family.</text>
</comment>
<evidence type="ECO:0000256" key="3">
    <source>
        <dbReference type="ARBA" id="ARBA00022801"/>
    </source>
</evidence>
<name>A0A520MWZ8_9GAMM</name>
<dbReference type="Pfam" id="PF01026">
    <property type="entry name" value="TatD_DNase"/>
    <property type="match status" value="1"/>
</dbReference>
<evidence type="ECO:0000256" key="4">
    <source>
        <dbReference type="PIRSR" id="PIRSR005902-1"/>
    </source>
</evidence>
<dbReference type="CDD" id="cd01310">
    <property type="entry name" value="TatD_DNAse"/>
    <property type="match status" value="1"/>
</dbReference>
<protein>
    <submittedName>
        <fullName evidence="5">TatD family deoxyribonuclease</fullName>
    </submittedName>
</protein>
<dbReference type="GO" id="GO:0046872">
    <property type="term" value="F:metal ion binding"/>
    <property type="evidence" value="ECO:0007669"/>
    <property type="project" value="UniProtKB-KW"/>
</dbReference>
<dbReference type="FunFam" id="3.20.20.140:FF:000005">
    <property type="entry name" value="TatD family hydrolase"/>
    <property type="match status" value="1"/>
</dbReference>
<evidence type="ECO:0000313" key="5">
    <source>
        <dbReference type="EMBL" id="RZO25731.1"/>
    </source>
</evidence>
<feature type="binding site" evidence="4">
    <location>
        <position position="131"/>
    </location>
    <ligand>
        <name>a divalent metal cation</name>
        <dbReference type="ChEBI" id="CHEBI:60240"/>
        <label>2</label>
    </ligand>
</feature>
<keyword evidence="2 4" id="KW-0479">Metal-binding</keyword>
<feature type="binding site" evidence="4">
    <location>
        <position position="156"/>
    </location>
    <ligand>
        <name>a divalent metal cation</name>
        <dbReference type="ChEBI" id="CHEBI:60240"/>
        <label>2</label>
    </ligand>
</feature>
<evidence type="ECO:0000256" key="2">
    <source>
        <dbReference type="ARBA" id="ARBA00022723"/>
    </source>
</evidence>
<gene>
    <name evidence="5" type="ORF">EVA95_03235</name>
</gene>
<dbReference type="InterPro" id="IPR032466">
    <property type="entry name" value="Metal_Hydrolase"/>
</dbReference>
<feature type="binding site" evidence="4">
    <location>
        <position position="95"/>
    </location>
    <ligand>
        <name>a divalent metal cation</name>
        <dbReference type="ChEBI" id="CHEBI:60240"/>
        <label>1</label>
    </ligand>
</feature>
<dbReference type="PROSITE" id="PS01091">
    <property type="entry name" value="TATD_3"/>
    <property type="match status" value="1"/>
</dbReference>
<proteinExistence type="inferred from homology"/>
<keyword evidence="3" id="KW-0378">Hydrolase</keyword>
<organism evidence="5 6">
    <name type="scientific">SAR86 cluster bacterium</name>
    <dbReference type="NCBI Taxonomy" id="2030880"/>
    <lineage>
        <taxon>Bacteria</taxon>
        <taxon>Pseudomonadati</taxon>
        <taxon>Pseudomonadota</taxon>
        <taxon>Gammaproteobacteria</taxon>
        <taxon>SAR86 cluster</taxon>
    </lineage>
</organism>
<evidence type="ECO:0000313" key="6">
    <source>
        <dbReference type="Proteomes" id="UP000319384"/>
    </source>
</evidence>
<dbReference type="GO" id="GO:0016788">
    <property type="term" value="F:hydrolase activity, acting on ester bonds"/>
    <property type="evidence" value="ECO:0007669"/>
    <property type="project" value="InterPro"/>
</dbReference>
<dbReference type="SUPFAM" id="SSF51556">
    <property type="entry name" value="Metallo-dependent hydrolases"/>
    <property type="match status" value="1"/>
</dbReference>
<dbReference type="PIRSF" id="PIRSF005902">
    <property type="entry name" value="DNase_TatD"/>
    <property type="match status" value="1"/>
</dbReference>
<comment type="caution">
    <text evidence="5">The sequence shown here is derived from an EMBL/GenBank/DDBJ whole genome shotgun (WGS) entry which is preliminary data.</text>
</comment>
<dbReference type="InterPro" id="IPR018228">
    <property type="entry name" value="DNase_TatD-rel_CS"/>
</dbReference>
<dbReference type="PANTHER" id="PTHR46124">
    <property type="entry name" value="D-AMINOACYL-TRNA DEACYLASE"/>
    <property type="match status" value="1"/>
</dbReference>
<reference evidence="5 6" key="1">
    <citation type="submission" date="2019-02" db="EMBL/GenBank/DDBJ databases">
        <title>Prokaryotic population dynamics and viral predation in marine succession experiment using metagenomics: the confinement effect.</title>
        <authorList>
            <person name="Haro-Moreno J.M."/>
            <person name="Rodriguez-Valera F."/>
            <person name="Lopez-Perez M."/>
        </authorList>
    </citation>
    <scope>NUCLEOTIDE SEQUENCE [LARGE SCALE GENOMIC DNA]</scope>
    <source>
        <strain evidence="5">MED-G162</strain>
    </source>
</reference>
<sequence length="263" mass="30670">MHEIVDIACNFTNERFDNDLDGVIHKAINNKISKFGLICSRMIDLDKLLKIYNQYSKDMFFTIGVHPHHASEINDEYLKKLHDAVNINNPHAIGETGLDFFRNLSTYEEQIYAFEEQIKIAINTNKPLFLHQRDSHNDFIKILRKYSSDINRKIVHCFTGTQEQLDDYLELDCFIGITGWICDAKRNIELRNAIKGIPLSKLMIETDCPYLIPKNIANKPKNNRNEPSYLNHIASEISELMDIDEEILRKQTFKNSISFFNIE</sequence>
<accession>A0A520MWZ8</accession>
<dbReference type="Proteomes" id="UP000319384">
    <property type="component" value="Unassembled WGS sequence"/>
</dbReference>
<feature type="binding site" evidence="4">
    <location>
        <position position="207"/>
    </location>
    <ligand>
        <name>a divalent metal cation</name>
        <dbReference type="ChEBI" id="CHEBI:60240"/>
        <label>1</label>
    </ligand>
</feature>
<evidence type="ECO:0000256" key="1">
    <source>
        <dbReference type="ARBA" id="ARBA00009275"/>
    </source>
</evidence>